<geneLocation type="plasmid" evidence="2">
    <name>pp3</name>
</geneLocation>
<gene>
    <name evidence="1" type="ORF">PSCFBP6110_P300082</name>
</gene>
<dbReference type="Pfam" id="PF02586">
    <property type="entry name" value="SRAP"/>
    <property type="match status" value="1"/>
</dbReference>
<name>A0A330JYC5_PSESX</name>
<accession>A0A330JYC5</accession>
<dbReference type="GO" id="GO:0106300">
    <property type="term" value="P:protein-DNA covalent cross-linking repair"/>
    <property type="evidence" value="ECO:0007669"/>
    <property type="project" value="InterPro"/>
</dbReference>
<dbReference type="AlphaFoldDB" id="A0A330JYC5"/>
<evidence type="ECO:0000313" key="2">
    <source>
        <dbReference type="Proteomes" id="UP000305348"/>
    </source>
</evidence>
<reference evidence="2" key="1">
    <citation type="submission" date="2018-02" db="EMBL/GenBank/DDBJ databases">
        <authorList>
            <person name="Blom J."/>
        </authorList>
    </citation>
    <scope>NUCLEOTIDE SEQUENCE [LARGE SCALE GENOMIC DNA]</scope>
    <source>
        <strain evidence="2">CFBP 6110</strain>
        <plasmid evidence="2">pp3</plasmid>
    </source>
</reference>
<keyword evidence="1" id="KW-0614">Plasmid</keyword>
<dbReference type="EMBL" id="LT985212">
    <property type="protein sequence ID" value="SPD89612.1"/>
    <property type="molecule type" value="Genomic_DNA"/>
</dbReference>
<dbReference type="InterPro" id="IPR036590">
    <property type="entry name" value="SRAP-like"/>
</dbReference>
<dbReference type="Gene3D" id="3.90.1680.10">
    <property type="entry name" value="SOS response associated peptidase-like"/>
    <property type="match status" value="1"/>
</dbReference>
<protein>
    <submittedName>
        <fullName evidence="1">Uncharacterized protein</fullName>
    </submittedName>
</protein>
<proteinExistence type="predicted"/>
<dbReference type="Proteomes" id="UP000305348">
    <property type="component" value="Plasmid PP3"/>
</dbReference>
<sequence>MCSHYEAPSSHQVAEAFGVALFDQGRLDLWPGYIGLFLRRPDRRAEDNDSSATMKVLTGSFGLIPSWSKDSKFAKRTYNARSETVAENPSFRHA</sequence>
<dbReference type="SUPFAM" id="SSF143081">
    <property type="entry name" value="BB1717-like"/>
    <property type="match status" value="1"/>
</dbReference>
<dbReference type="InterPro" id="IPR003738">
    <property type="entry name" value="SRAP"/>
</dbReference>
<evidence type="ECO:0000313" key="1">
    <source>
        <dbReference type="EMBL" id="SPD89612.1"/>
    </source>
</evidence>
<organism evidence="1 2">
    <name type="scientific">Pseudomonas syringae pv. cerasicola</name>
    <dbReference type="NCBI Taxonomy" id="264451"/>
    <lineage>
        <taxon>Bacteria</taxon>
        <taxon>Pseudomonadati</taxon>
        <taxon>Pseudomonadota</taxon>
        <taxon>Gammaproteobacteria</taxon>
        <taxon>Pseudomonadales</taxon>
        <taxon>Pseudomonadaceae</taxon>
        <taxon>Pseudomonas</taxon>
        <taxon>Pseudomonas syringae</taxon>
    </lineage>
</organism>
<dbReference type="GO" id="GO:0003697">
    <property type="term" value="F:single-stranded DNA binding"/>
    <property type="evidence" value="ECO:0007669"/>
    <property type="project" value="InterPro"/>
</dbReference>